<evidence type="ECO:0000256" key="4">
    <source>
        <dbReference type="PROSITE-ProRule" id="PRU01131"/>
    </source>
</evidence>
<dbReference type="AlphaFoldDB" id="A0A8J5YVT3"/>
<comment type="similarity">
    <text evidence="1">Belongs to the FLZ family.</text>
</comment>
<evidence type="ECO:0000313" key="7">
    <source>
        <dbReference type="EMBL" id="KAG8476854.1"/>
    </source>
</evidence>
<gene>
    <name evidence="7" type="ORF">CXB51_031121</name>
</gene>
<evidence type="ECO:0000256" key="3">
    <source>
        <dbReference type="ARBA" id="ARBA00022771"/>
    </source>
</evidence>
<keyword evidence="3" id="KW-0862">Zinc</keyword>
<dbReference type="PROSITE" id="PS51795">
    <property type="entry name" value="ZF_FLZ"/>
    <property type="match status" value="1"/>
</dbReference>
<organism evidence="7 8">
    <name type="scientific">Gossypium anomalum</name>
    <dbReference type="NCBI Taxonomy" id="47600"/>
    <lineage>
        <taxon>Eukaryota</taxon>
        <taxon>Viridiplantae</taxon>
        <taxon>Streptophyta</taxon>
        <taxon>Embryophyta</taxon>
        <taxon>Tracheophyta</taxon>
        <taxon>Spermatophyta</taxon>
        <taxon>Magnoliopsida</taxon>
        <taxon>eudicotyledons</taxon>
        <taxon>Gunneridae</taxon>
        <taxon>Pentapetalae</taxon>
        <taxon>rosids</taxon>
        <taxon>malvids</taxon>
        <taxon>Malvales</taxon>
        <taxon>Malvaceae</taxon>
        <taxon>Malvoideae</taxon>
        <taxon>Gossypium</taxon>
    </lineage>
</organism>
<feature type="zinc finger region" description="FLZ-type" evidence="4">
    <location>
        <begin position="17"/>
        <end position="82"/>
    </location>
</feature>
<evidence type="ECO:0000256" key="5">
    <source>
        <dbReference type="SAM" id="MobiDB-lite"/>
    </source>
</evidence>
<accession>A0A8J5YVT3</accession>
<sequence>MEAGDLRNHFQSNKQNGFFSRFLCYTRNSSKSKNVNPISCMLAFFARNLLRVTQTIFIYRRDTPFCSEVCRYKQIVIHELNGKLKLPVTVKALRNKNQMESKSNKAKSHGYPFHKSTTAAA</sequence>
<reference evidence="7 8" key="1">
    <citation type="journal article" date="2021" name="bioRxiv">
        <title>The Gossypium anomalum genome as a resource for cotton improvement and evolutionary analysis of hybrid incompatibility.</title>
        <authorList>
            <person name="Grover C.E."/>
            <person name="Yuan D."/>
            <person name="Arick M.A."/>
            <person name="Miller E.R."/>
            <person name="Hu G."/>
            <person name="Peterson D.G."/>
            <person name="Wendel J.F."/>
            <person name="Udall J.A."/>
        </authorList>
    </citation>
    <scope>NUCLEOTIDE SEQUENCE [LARGE SCALE GENOMIC DNA]</scope>
    <source>
        <strain evidence="7">JFW-Udall</strain>
        <tissue evidence="7">Leaf</tissue>
    </source>
</reference>
<feature type="region of interest" description="Disordered" evidence="5">
    <location>
        <begin position="96"/>
        <end position="121"/>
    </location>
</feature>
<dbReference type="GO" id="GO:0008270">
    <property type="term" value="F:zinc ion binding"/>
    <property type="evidence" value="ECO:0007669"/>
    <property type="project" value="UniProtKB-KW"/>
</dbReference>
<dbReference type="Proteomes" id="UP000701853">
    <property type="component" value="Chromosome 11"/>
</dbReference>
<dbReference type="OrthoDB" id="992712at2759"/>
<proteinExistence type="inferred from homology"/>
<keyword evidence="2" id="KW-0479">Metal-binding</keyword>
<evidence type="ECO:0000313" key="8">
    <source>
        <dbReference type="Proteomes" id="UP000701853"/>
    </source>
</evidence>
<dbReference type="EMBL" id="JAHUZN010000011">
    <property type="protein sequence ID" value="KAG8476854.1"/>
    <property type="molecule type" value="Genomic_DNA"/>
</dbReference>
<keyword evidence="3" id="KW-0863">Zinc-finger</keyword>
<protein>
    <recommendedName>
        <fullName evidence="6">FLZ-type domain-containing protein</fullName>
    </recommendedName>
</protein>
<comment type="caution">
    <text evidence="7">The sequence shown here is derived from an EMBL/GenBank/DDBJ whole genome shotgun (WGS) entry which is preliminary data.</text>
</comment>
<name>A0A8J5YVT3_9ROSI</name>
<dbReference type="InterPro" id="IPR007650">
    <property type="entry name" value="Zf-FLZ_dom"/>
</dbReference>
<evidence type="ECO:0000256" key="1">
    <source>
        <dbReference type="ARBA" id="ARBA00009374"/>
    </source>
</evidence>
<feature type="domain" description="FLZ-type" evidence="6">
    <location>
        <begin position="17"/>
        <end position="82"/>
    </location>
</feature>
<dbReference type="Pfam" id="PF04570">
    <property type="entry name" value="zf-FLZ"/>
    <property type="match status" value="1"/>
</dbReference>
<evidence type="ECO:0000256" key="2">
    <source>
        <dbReference type="ARBA" id="ARBA00022723"/>
    </source>
</evidence>
<evidence type="ECO:0000259" key="6">
    <source>
        <dbReference type="PROSITE" id="PS51795"/>
    </source>
</evidence>
<keyword evidence="8" id="KW-1185">Reference proteome</keyword>